<sequence length="257" mass="29614">MNSITLILALAAVVAVSIIIIVASQLREKARIERARKITALEDRYKRCERLLTELPGQYLTPELKLLLLNEMEAACDNLAAFSSGLPIEKWREAATQEKARIQDEQDTTTPVAIDTLEKSRYIKELLESLFKLIISMHKSGRIDGETSREKQQYILFLVHKTHADLHVFQAREHIRKNQIRQAIHAYHMASTEMGKSRDNPLATRAVKAFRKRITELEAVNEKGESTGSAEPDSELDKQWDRFFHEDDWKKKPDYDD</sequence>
<accession>A0A851HRX1</accession>
<evidence type="ECO:0008006" key="4">
    <source>
        <dbReference type="Google" id="ProtNLM"/>
    </source>
</evidence>
<keyword evidence="1" id="KW-0472">Membrane</keyword>
<evidence type="ECO:0000313" key="3">
    <source>
        <dbReference type="Proteomes" id="UP000536442"/>
    </source>
</evidence>
<feature type="transmembrane region" description="Helical" evidence="1">
    <location>
        <begin position="6"/>
        <end position="26"/>
    </location>
</feature>
<comment type="caution">
    <text evidence="2">The sequence shown here is derived from an EMBL/GenBank/DDBJ whole genome shotgun (WGS) entry which is preliminary data.</text>
</comment>
<gene>
    <name evidence="2" type="ORF">HLV39_08230</name>
</gene>
<evidence type="ECO:0000256" key="1">
    <source>
        <dbReference type="SAM" id="Phobius"/>
    </source>
</evidence>
<organism evidence="2 3">
    <name type="scientific">Marinobacter adhaerens</name>
    <dbReference type="NCBI Taxonomy" id="1033846"/>
    <lineage>
        <taxon>Bacteria</taxon>
        <taxon>Pseudomonadati</taxon>
        <taxon>Pseudomonadota</taxon>
        <taxon>Gammaproteobacteria</taxon>
        <taxon>Pseudomonadales</taxon>
        <taxon>Marinobacteraceae</taxon>
        <taxon>Marinobacter</taxon>
    </lineage>
</organism>
<evidence type="ECO:0000313" key="2">
    <source>
        <dbReference type="EMBL" id="NWN91480.1"/>
    </source>
</evidence>
<keyword evidence="1" id="KW-0812">Transmembrane</keyword>
<keyword evidence="3" id="KW-1185">Reference proteome</keyword>
<protein>
    <recommendedName>
        <fullName evidence="4">DNA topoisomerase I</fullName>
    </recommendedName>
</protein>
<dbReference type="Proteomes" id="UP000536442">
    <property type="component" value="Unassembled WGS sequence"/>
</dbReference>
<keyword evidence="1" id="KW-1133">Transmembrane helix</keyword>
<dbReference type="AlphaFoldDB" id="A0A851HRX1"/>
<dbReference type="EMBL" id="JABEVQ010000004">
    <property type="protein sequence ID" value="NWN91480.1"/>
    <property type="molecule type" value="Genomic_DNA"/>
</dbReference>
<name>A0A851HRX1_9GAMM</name>
<reference evidence="2 3" key="1">
    <citation type="submission" date="2020-03" db="EMBL/GenBank/DDBJ databases">
        <title>Metagenomic, metatranscriptomic, and metabolomic analyses revealed the key microbes and metabolic features during the fermentation of ganjang, Korean traditional soy sauce.</title>
        <authorList>
            <person name="Chun B.H."/>
            <person name="Jeon C.O."/>
        </authorList>
    </citation>
    <scope>NUCLEOTIDE SEQUENCE [LARGE SCALE GENOMIC DNA]</scope>
    <source>
        <strain evidence="2 3">KG14</strain>
    </source>
</reference>
<proteinExistence type="predicted"/>